<keyword evidence="1" id="KW-0805">Transcription regulation</keyword>
<feature type="compositionally biased region" description="Basic residues" evidence="3">
    <location>
        <begin position="14"/>
        <end position="29"/>
    </location>
</feature>
<dbReference type="KEGG" id="sgrg:L0C25_09115"/>
<dbReference type="Pfam" id="PF16859">
    <property type="entry name" value="TetR_C_11"/>
    <property type="match status" value="1"/>
</dbReference>
<dbReference type="Gene3D" id="1.10.357.10">
    <property type="entry name" value="Tetracycline Repressor, domain 2"/>
    <property type="match status" value="1"/>
</dbReference>
<feature type="domain" description="Tetracyclin repressor-like C-terminal" evidence="4">
    <location>
        <begin position="37"/>
        <end position="147"/>
    </location>
</feature>
<feature type="region of interest" description="Disordered" evidence="3">
    <location>
        <begin position="14"/>
        <end position="38"/>
    </location>
</feature>
<name>A0AA46TLN7_9ACTN</name>
<evidence type="ECO:0000259" key="4">
    <source>
        <dbReference type="Pfam" id="PF16859"/>
    </source>
</evidence>
<dbReference type="EMBL" id="CP094970">
    <property type="protein sequence ID" value="UYM07217.1"/>
    <property type="molecule type" value="Genomic_DNA"/>
</dbReference>
<keyword evidence="2" id="KW-0804">Transcription</keyword>
<dbReference type="InterPro" id="IPR036271">
    <property type="entry name" value="Tet_transcr_reg_TetR-rel_C_sf"/>
</dbReference>
<dbReference type="Proteomes" id="UP001164390">
    <property type="component" value="Chromosome"/>
</dbReference>
<evidence type="ECO:0000256" key="1">
    <source>
        <dbReference type="ARBA" id="ARBA00023015"/>
    </source>
</evidence>
<organism evidence="5 6">
    <name type="scientific">Solicola gregarius</name>
    <dbReference type="NCBI Taxonomy" id="2908642"/>
    <lineage>
        <taxon>Bacteria</taxon>
        <taxon>Bacillati</taxon>
        <taxon>Actinomycetota</taxon>
        <taxon>Actinomycetes</taxon>
        <taxon>Propionibacteriales</taxon>
        <taxon>Nocardioidaceae</taxon>
        <taxon>Solicola</taxon>
    </lineage>
</organism>
<dbReference type="SUPFAM" id="SSF48498">
    <property type="entry name" value="Tetracyclin repressor-like, C-terminal domain"/>
    <property type="match status" value="1"/>
</dbReference>
<proteinExistence type="predicted"/>
<evidence type="ECO:0000256" key="3">
    <source>
        <dbReference type="SAM" id="MobiDB-lite"/>
    </source>
</evidence>
<sequence>MRPASARRRCIANGAVRRRSSSTRSKSSHPHANADTIDTGSLREDLHAWVRASLAGPLTDVSLVHAIMHACMTNPDLARAMRERMNDTEDDPFEQLFARAAERGEIDPDSPALPYLQLVLAGPYILRQFFEDCPPDEKYLIGLIDSVVLPALGIK</sequence>
<dbReference type="RefSeq" id="WP_271636172.1">
    <property type="nucleotide sequence ID" value="NZ_CP094970.1"/>
</dbReference>
<gene>
    <name evidence="5" type="ORF">L0C25_09115</name>
</gene>
<dbReference type="InterPro" id="IPR011075">
    <property type="entry name" value="TetR_C"/>
</dbReference>
<evidence type="ECO:0000313" key="5">
    <source>
        <dbReference type="EMBL" id="UYM07217.1"/>
    </source>
</evidence>
<evidence type="ECO:0000256" key="2">
    <source>
        <dbReference type="ARBA" id="ARBA00023163"/>
    </source>
</evidence>
<protein>
    <submittedName>
        <fullName evidence="5">TetR/AcrR family transcriptional regulator C-terminal ligand-binding domain-containing protein</fullName>
    </submittedName>
</protein>
<dbReference type="AlphaFoldDB" id="A0AA46TLN7"/>
<keyword evidence="6" id="KW-1185">Reference proteome</keyword>
<reference evidence="5" key="1">
    <citation type="submission" date="2022-01" db="EMBL/GenBank/DDBJ databases">
        <title>Nocardioidaceae gen. sp. A5X3R13.</title>
        <authorList>
            <person name="Lopez Marin M.A."/>
            <person name="Uhlik O."/>
        </authorList>
    </citation>
    <scope>NUCLEOTIDE SEQUENCE</scope>
    <source>
        <strain evidence="5">A5X3R13</strain>
    </source>
</reference>
<evidence type="ECO:0000313" key="6">
    <source>
        <dbReference type="Proteomes" id="UP001164390"/>
    </source>
</evidence>
<accession>A0AA46TLN7</accession>